<name>A0AA35NGH5_SACMI</name>
<evidence type="ECO:0000313" key="1">
    <source>
        <dbReference type="EMBL" id="CAI4037666.1"/>
    </source>
</evidence>
<dbReference type="RefSeq" id="XP_056080783.1">
    <property type="nucleotide sequence ID" value="XM_056226516.1"/>
</dbReference>
<dbReference type="PANTHER" id="PTHR31126">
    <property type="entry name" value="TYROSINE-PROTEIN PHOSPHATASE"/>
    <property type="match status" value="1"/>
</dbReference>
<evidence type="ECO:0008006" key="3">
    <source>
        <dbReference type="Google" id="ProtNLM"/>
    </source>
</evidence>
<dbReference type="Proteomes" id="UP001161438">
    <property type="component" value="Chromosome 3"/>
</dbReference>
<gene>
    <name evidence="1" type="primary">SMKI03G1440</name>
    <name evidence="1" type="ORF">SMKI_03G1440</name>
</gene>
<sequence length="364" mass="41835">MLVPPANFGIAEEGIYRCSKVETLNLSFLETLNLKTVIFIGGQEPSKFFKDFFTRSSIKWIVLRMSDFSAAAVPVKSSSVSNGSLYSNNNSTLSLQDEKKIKKHTLNASQNSIITEPVIQEEISYHLTDNDDLMLIKSTCLKRTFKTLLNVDNYNVLLVDKTALVIGILRKIQKWNIASIINEYRLFSGKNRNYFAETFLEVISINIEQEKDDKTIINNNNKKLSLENNRIHSIEYKGNSGKLVKVNEDDLSKEPEVPQRLLTLINQIETKVKNNKVLQVNGVLGGDLKRTSSDLGIFGHRYRLAFNKKENGEYGYYKALGKDNVKIRIPTDSELPGWFKFQRDLWEKENVPEEHHFYREHIFT</sequence>
<dbReference type="GO" id="GO:0016791">
    <property type="term" value="F:phosphatase activity"/>
    <property type="evidence" value="ECO:0007669"/>
    <property type="project" value="TreeGrafter"/>
</dbReference>
<dbReference type="AlphaFoldDB" id="A0AA35NGH5"/>
<dbReference type="InterPro" id="IPR029021">
    <property type="entry name" value="Prot-tyrosine_phosphatase-like"/>
</dbReference>
<organism evidence="1 2">
    <name type="scientific">Saccharomyces mikatae IFO 1815</name>
    <dbReference type="NCBI Taxonomy" id="226126"/>
    <lineage>
        <taxon>Eukaryota</taxon>
        <taxon>Fungi</taxon>
        <taxon>Dikarya</taxon>
        <taxon>Ascomycota</taxon>
        <taxon>Saccharomycotina</taxon>
        <taxon>Saccharomycetes</taxon>
        <taxon>Saccharomycetales</taxon>
        <taxon>Saccharomycetaceae</taxon>
        <taxon>Saccharomyces</taxon>
    </lineage>
</organism>
<protein>
    <recommendedName>
        <fullName evidence="3">YCR095C-like protein</fullName>
    </recommendedName>
</protein>
<dbReference type="InterPro" id="IPR004861">
    <property type="entry name" value="Siw14-like"/>
</dbReference>
<dbReference type="GeneID" id="80916879"/>
<dbReference type="Gene3D" id="3.90.190.10">
    <property type="entry name" value="Protein tyrosine phosphatase superfamily"/>
    <property type="match status" value="1"/>
</dbReference>
<keyword evidence="2" id="KW-1185">Reference proteome</keyword>
<dbReference type="CDD" id="cd17662">
    <property type="entry name" value="PFA-DSP_Oca4"/>
    <property type="match status" value="1"/>
</dbReference>
<dbReference type="PANTHER" id="PTHR31126:SF70">
    <property type="entry name" value="PROTEIN OCA4"/>
    <property type="match status" value="1"/>
</dbReference>
<dbReference type="SUPFAM" id="SSF52799">
    <property type="entry name" value="(Phosphotyrosine protein) phosphatases II"/>
    <property type="match status" value="1"/>
</dbReference>
<evidence type="ECO:0000313" key="2">
    <source>
        <dbReference type="Proteomes" id="UP001161438"/>
    </source>
</evidence>
<dbReference type="Pfam" id="PF03162">
    <property type="entry name" value="Y_phosphatase2"/>
    <property type="match status" value="1"/>
</dbReference>
<accession>A0AA35NGH5</accession>
<proteinExistence type="predicted"/>
<reference evidence="1" key="1">
    <citation type="submission" date="2022-10" db="EMBL/GenBank/DDBJ databases">
        <authorList>
            <person name="Byrne P K."/>
        </authorList>
    </citation>
    <scope>NUCLEOTIDE SEQUENCE</scope>
    <source>
        <strain evidence="1">IFO1815</strain>
    </source>
</reference>
<dbReference type="EMBL" id="OX365759">
    <property type="protein sequence ID" value="CAI4037666.1"/>
    <property type="molecule type" value="Genomic_DNA"/>
</dbReference>